<keyword evidence="2" id="KW-1185">Reference proteome</keyword>
<dbReference type="VEuPathDB" id="FungiDB:SDRG_02654"/>
<evidence type="ECO:0000313" key="1">
    <source>
        <dbReference type="EMBL" id="EQC39994.1"/>
    </source>
</evidence>
<dbReference type="EMBL" id="JH767137">
    <property type="protein sequence ID" value="EQC39994.1"/>
    <property type="molecule type" value="Genomic_DNA"/>
</dbReference>
<accession>T0QPH4</accession>
<gene>
    <name evidence="1" type="ORF">SDRG_02654</name>
</gene>
<sequence length="105" mass="11804">MISLSIPSPKALFTRWRRRSNCEDTKKLSPVALAGASRRYTSTINNCCNSHAPSVDPTSQSTTFQGDSKTCATCKRQYLRYASKYDEYCSVDCKSVGYSKYTLSY</sequence>
<reference evidence="1 2" key="1">
    <citation type="submission" date="2012-04" db="EMBL/GenBank/DDBJ databases">
        <title>The Genome Sequence of Saprolegnia declina VS20.</title>
        <authorList>
            <consortium name="The Broad Institute Genome Sequencing Platform"/>
            <person name="Russ C."/>
            <person name="Nusbaum C."/>
            <person name="Tyler B."/>
            <person name="van West P."/>
            <person name="Dieguez-Uribeondo J."/>
            <person name="de Bruijn I."/>
            <person name="Tripathy S."/>
            <person name="Jiang R."/>
            <person name="Young S.K."/>
            <person name="Zeng Q."/>
            <person name="Gargeya S."/>
            <person name="Fitzgerald M."/>
            <person name="Haas B."/>
            <person name="Abouelleil A."/>
            <person name="Alvarado L."/>
            <person name="Arachchi H.M."/>
            <person name="Berlin A."/>
            <person name="Chapman S.B."/>
            <person name="Goldberg J."/>
            <person name="Griggs A."/>
            <person name="Gujja S."/>
            <person name="Hansen M."/>
            <person name="Howarth C."/>
            <person name="Imamovic A."/>
            <person name="Larimer J."/>
            <person name="McCowen C."/>
            <person name="Montmayeur A."/>
            <person name="Murphy C."/>
            <person name="Neiman D."/>
            <person name="Pearson M."/>
            <person name="Priest M."/>
            <person name="Roberts A."/>
            <person name="Saif S."/>
            <person name="Shea T."/>
            <person name="Sisk P."/>
            <person name="Sykes S."/>
            <person name="Wortman J."/>
            <person name="Nusbaum C."/>
            <person name="Birren B."/>
        </authorList>
    </citation>
    <scope>NUCLEOTIDE SEQUENCE [LARGE SCALE GENOMIC DNA]</scope>
    <source>
        <strain evidence="1 2">VS20</strain>
    </source>
</reference>
<dbReference type="RefSeq" id="XP_008606468.1">
    <property type="nucleotide sequence ID" value="XM_008608246.1"/>
</dbReference>
<dbReference type="InParanoid" id="T0QPH4"/>
<name>T0QPH4_SAPDV</name>
<dbReference type="OrthoDB" id="58453at2759"/>
<dbReference type="AlphaFoldDB" id="T0QPH4"/>
<protein>
    <submittedName>
        <fullName evidence="1">Uncharacterized protein</fullName>
    </submittedName>
</protein>
<dbReference type="GeneID" id="19943381"/>
<organism evidence="1 2">
    <name type="scientific">Saprolegnia diclina (strain VS20)</name>
    <dbReference type="NCBI Taxonomy" id="1156394"/>
    <lineage>
        <taxon>Eukaryota</taxon>
        <taxon>Sar</taxon>
        <taxon>Stramenopiles</taxon>
        <taxon>Oomycota</taxon>
        <taxon>Saprolegniomycetes</taxon>
        <taxon>Saprolegniales</taxon>
        <taxon>Saprolegniaceae</taxon>
        <taxon>Saprolegnia</taxon>
    </lineage>
</organism>
<dbReference type="Proteomes" id="UP000030762">
    <property type="component" value="Unassembled WGS sequence"/>
</dbReference>
<proteinExistence type="predicted"/>
<dbReference type="OMA" id="GMCTRSF"/>
<evidence type="ECO:0000313" key="2">
    <source>
        <dbReference type="Proteomes" id="UP000030762"/>
    </source>
</evidence>